<reference evidence="2" key="1">
    <citation type="journal article" date="2016" name="Ticks Tick Borne Dis.">
        <title>De novo assembly and annotation of the salivary gland transcriptome of Rhipicephalus appendiculatus male and female ticks during blood feeding.</title>
        <authorList>
            <person name="de Castro M.H."/>
            <person name="de Klerk D."/>
            <person name="Pienaar R."/>
            <person name="Latif A.A."/>
            <person name="Rees D.J."/>
            <person name="Mans B.J."/>
        </authorList>
    </citation>
    <scope>NUCLEOTIDE SEQUENCE</scope>
    <source>
        <tissue evidence="2">Salivary glands</tissue>
    </source>
</reference>
<feature type="region of interest" description="Disordered" evidence="1">
    <location>
        <begin position="548"/>
        <end position="602"/>
    </location>
</feature>
<feature type="compositionally biased region" description="Polar residues" evidence="1">
    <location>
        <begin position="21"/>
        <end position="38"/>
    </location>
</feature>
<name>A0A131YJJ0_RHIAP</name>
<feature type="compositionally biased region" description="Polar residues" evidence="1">
    <location>
        <begin position="548"/>
        <end position="566"/>
    </location>
</feature>
<feature type="compositionally biased region" description="Polar residues" evidence="1">
    <location>
        <begin position="700"/>
        <end position="710"/>
    </location>
</feature>
<dbReference type="AlphaFoldDB" id="A0A131YJJ0"/>
<feature type="region of interest" description="Disordered" evidence="1">
    <location>
        <begin position="379"/>
        <end position="401"/>
    </location>
</feature>
<feature type="compositionally biased region" description="Polar residues" evidence="1">
    <location>
        <begin position="425"/>
        <end position="435"/>
    </location>
</feature>
<feature type="compositionally biased region" description="Low complexity" evidence="1">
    <location>
        <begin position="436"/>
        <end position="447"/>
    </location>
</feature>
<feature type="region of interest" description="Disordered" evidence="1">
    <location>
        <begin position="697"/>
        <end position="726"/>
    </location>
</feature>
<evidence type="ECO:0000256" key="1">
    <source>
        <dbReference type="SAM" id="MobiDB-lite"/>
    </source>
</evidence>
<feature type="region of interest" description="Disordered" evidence="1">
    <location>
        <begin position="422"/>
        <end position="449"/>
    </location>
</feature>
<evidence type="ECO:0000313" key="2">
    <source>
        <dbReference type="EMBL" id="JAP79429.1"/>
    </source>
</evidence>
<feature type="compositionally biased region" description="Basic and acidic residues" evidence="1">
    <location>
        <begin position="647"/>
        <end position="662"/>
    </location>
</feature>
<feature type="compositionally biased region" description="Acidic residues" evidence="1">
    <location>
        <begin position="379"/>
        <end position="389"/>
    </location>
</feature>
<proteinExistence type="predicted"/>
<sequence length="785" mass="82822">MALAEVAAETKSITAAEAAQGVQSTASTATELHSTTTAAVMEAPQSALPDVAAEVQVMTTAPEVQESQSTAAAATALQSATATSMKQKPQPVTVADGDIEYDSMTAVGAAQESQSVLKEKPQLQALPNVPADTVSMTVASEAGESECTTAAAMVQEPDSVTHGIVITESKVMAAAEAAQESHYMTVTVVELKSAATVAREQKLQPMTSANLGAEFQSRTAAEAAQKPQSATVAAMKPDLTIDSMGQEPQRKVLVVIPEPQSATAIDVRCESQSRTVAPMIINRLTGQESQSATTIGIRDELESTAVVGSEQEFQSMVGTGKREECALMSVDTVQKLHTATAVGVESESQCTNSISPITELAADSKSKSKAKFWLHFPDSDDESEAEEQNVADVPTSPASVRTESFEEATDCCPAVITEPIHQTDGRNTGTCNDLPSGSSSEKYTSKSAPMQVTSVSDKLAEQAEEIASYLATHGPVDYVDESTVSICASPEGSCDLDDENVCKQVTSIPNEALVPLTRDISTANTEMSSTVPNKLLEFDLRTQQQAPKNAVASSPATQMFSASKPTDTNERMVKRGTNVNIERDDPAPPRHVASRRSSASTCAVHTALENPPASDVRTEAPLPREIVVPSAAALSRSLGNLTNSRNRATERNQRDSIRERGLPHFSSQSCSSAQKGYRHVTSRGVCTPVVKATIDKSGQPAVSTEPSASCSEPAWRHRLDSPGRSSAVGAEKAKSIKGPSAGHVFHPSQGRYILKKEVLQDGDEFGMSAVLCTVVWVPTGSDAKT</sequence>
<protein>
    <submittedName>
        <fullName evidence="2">Cell surface glycoprotein</fullName>
    </submittedName>
</protein>
<feature type="region of interest" description="Disordered" evidence="1">
    <location>
        <begin position="1"/>
        <end position="38"/>
    </location>
</feature>
<accession>A0A131YJJ0</accession>
<feature type="region of interest" description="Disordered" evidence="1">
    <location>
        <begin position="638"/>
        <end position="670"/>
    </location>
</feature>
<organism evidence="2">
    <name type="scientific">Rhipicephalus appendiculatus</name>
    <name type="common">Brown ear tick</name>
    <dbReference type="NCBI Taxonomy" id="34631"/>
    <lineage>
        <taxon>Eukaryota</taxon>
        <taxon>Metazoa</taxon>
        <taxon>Ecdysozoa</taxon>
        <taxon>Arthropoda</taxon>
        <taxon>Chelicerata</taxon>
        <taxon>Arachnida</taxon>
        <taxon>Acari</taxon>
        <taxon>Parasitiformes</taxon>
        <taxon>Ixodida</taxon>
        <taxon>Ixodoidea</taxon>
        <taxon>Ixodidae</taxon>
        <taxon>Rhipicephalinae</taxon>
        <taxon>Rhipicephalus</taxon>
        <taxon>Rhipicephalus</taxon>
    </lineage>
</organism>
<dbReference type="EMBL" id="GEDV01009128">
    <property type="protein sequence ID" value="JAP79429.1"/>
    <property type="molecule type" value="Transcribed_RNA"/>
</dbReference>